<dbReference type="InterPro" id="IPR020476">
    <property type="entry name" value="Nudix_hydrolase"/>
</dbReference>
<dbReference type="EMBL" id="CP014230">
    <property type="protein sequence ID" value="AMD93738.1"/>
    <property type="molecule type" value="Genomic_DNA"/>
</dbReference>
<feature type="domain" description="Nudix hydrolase" evidence="15">
    <location>
        <begin position="226"/>
        <end position="353"/>
    </location>
</feature>
<dbReference type="InterPro" id="IPR000445">
    <property type="entry name" value="HhH_motif"/>
</dbReference>
<dbReference type="Pfam" id="PF14815">
    <property type="entry name" value="NUDIX_4"/>
    <property type="match status" value="1"/>
</dbReference>
<dbReference type="SMART" id="SM00278">
    <property type="entry name" value="HhH1"/>
    <property type="match status" value="1"/>
</dbReference>
<dbReference type="InterPro" id="IPR023170">
    <property type="entry name" value="HhH_base_excis_C"/>
</dbReference>
<dbReference type="KEGG" id="doa:AXF15_11945"/>
<evidence type="ECO:0000259" key="15">
    <source>
        <dbReference type="PROSITE" id="PS51462"/>
    </source>
</evidence>
<dbReference type="PRINTS" id="PR00502">
    <property type="entry name" value="NUDIXFAMILY"/>
</dbReference>
<dbReference type="InterPro" id="IPR003583">
    <property type="entry name" value="Hlx-hairpin-Hlx_DNA-bd_motif"/>
</dbReference>
<comment type="similarity">
    <text evidence="4">Belongs to the Nth/MutY family.</text>
</comment>
<dbReference type="InterPro" id="IPR000086">
    <property type="entry name" value="NUDIX_hydrolase_dom"/>
</dbReference>
<keyword evidence="10" id="KW-0378">Hydrolase</keyword>
<evidence type="ECO:0000256" key="14">
    <source>
        <dbReference type="ARBA" id="ARBA00023295"/>
    </source>
</evidence>
<evidence type="ECO:0000313" key="16">
    <source>
        <dbReference type="EMBL" id="AMD93738.1"/>
    </source>
</evidence>
<dbReference type="PANTHER" id="PTHR42944">
    <property type="entry name" value="ADENINE DNA GLYCOSYLASE"/>
    <property type="match status" value="1"/>
</dbReference>
<evidence type="ECO:0000256" key="11">
    <source>
        <dbReference type="ARBA" id="ARBA00023004"/>
    </source>
</evidence>
<keyword evidence="17" id="KW-1185">Reference proteome</keyword>
<dbReference type="OrthoDB" id="9802365at2"/>
<dbReference type="Pfam" id="PF00730">
    <property type="entry name" value="HhH-GPD"/>
    <property type="match status" value="1"/>
</dbReference>
<evidence type="ECO:0000256" key="12">
    <source>
        <dbReference type="ARBA" id="ARBA00023014"/>
    </source>
</evidence>
<keyword evidence="11" id="KW-0408">Iron</keyword>
<dbReference type="GO" id="GO:0006298">
    <property type="term" value="P:mismatch repair"/>
    <property type="evidence" value="ECO:0007669"/>
    <property type="project" value="TreeGrafter"/>
</dbReference>
<protein>
    <recommendedName>
        <fullName evidence="6">Adenine DNA glycosylase</fullName>
        <ecNumber evidence="5">3.2.2.31</ecNumber>
    </recommendedName>
</protein>
<dbReference type="CDD" id="cd00056">
    <property type="entry name" value="ENDO3c"/>
    <property type="match status" value="1"/>
</dbReference>
<evidence type="ECO:0000256" key="5">
    <source>
        <dbReference type="ARBA" id="ARBA00012045"/>
    </source>
</evidence>
<keyword evidence="13" id="KW-0234">DNA repair</keyword>
<evidence type="ECO:0000256" key="3">
    <source>
        <dbReference type="ARBA" id="ARBA00002933"/>
    </source>
</evidence>
<dbReference type="GO" id="GO:0034039">
    <property type="term" value="F:8-oxo-7,8-dihydroguanine DNA N-glycosylase activity"/>
    <property type="evidence" value="ECO:0007669"/>
    <property type="project" value="TreeGrafter"/>
</dbReference>
<dbReference type="Pfam" id="PF00633">
    <property type="entry name" value="HHH"/>
    <property type="match status" value="1"/>
</dbReference>
<dbReference type="GO" id="GO:0032357">
    <property type="term" value="F:oxidized purine DNA binding"/>
    <property type="evidence" value="ECO:0007669"/>
    <property type="project" value="TreeGrafter"/>
</dbReference>
<dbReference type="InterPro" id="IPR015797">
    <property type="entry name" value="NUDIX_hydrolase-like_dom_sf"/>
</dbReference>
<dbReference type="EC" id="3.2.2.31" evidence="5"/>
<evidence type="ECO:0000256" key="10">
    <source>
        <dbReference type="ARBA" id="ARBA00022801"/>
    </source>
</evidence>
<evidence type="ECO:0000256" key="7">
    <source>
        <dbReference type="ARBA" id="ARBA00022485"/>
    </source>
</evidence>
<dbReference type="InterPro" id="IPR004036">
    <property type="entry name" value="Endonuclease-III-like_CS2"/>
</dbReference>
<dbReference type="RefSeq" id="WP_066607845.1">
    <property type="nucleotide sequence ID" value="NZ_CP014230.1"/>
</dbReference>
<keyword evidence="12" id="KW-0411">Iron-sulfur</keyword>
<dbReference type="Proteomes" id="UP000063964">
    <property type="component" value="Chromosome"/>
</dbReference>
<sequence>MDNTLSHLLMDWFTRHQRDLPWRRTYSPYHVWISEIMLQQTQMERGVEYFNRWMRKLPDVEALAEAREDDVLKLWEGLGYYSRARNLHRAACILCSVHGGCFPSTPEELQKLPGIGPYTARAIASIAFERDVCVVDANVERVCSRLYNIDTPVKNRDTRKRIEEICEALLPPGQARIFNQAVMEFGSLLCSPRTPGCPVCPVREFCAALREGVVDQRPVLRPPAKPIFLDMATGVLRREGRFFVQKRLSDDVWGNLWEFPGGVVEQGESPEQAVIREYLEETGLTVSRPAPIGRFKHSYTRYRITLHAFFVEAETVAPVALTAAQEYRWSTWEEVCSLAFPAGHRKLVEHLSLLRKFEMETNS</sequence>
<dbReference type="NCBIfam" id="TIGR01084">
    <property type="entry name" value="mutY"/>
    <property type="match status" value="1"/>
</dbReference>
<evidence type="ECO:0000256" key="4">
    <source>
        <dbReference type="ARBA" id="ARBA00008343"/>
    </source>
</evidence>
<comment type="catalytic activity">
    <reaction evidence="1">
        <text>Hydrolyzes free adenine bases from 7,8-dihydro-8-oxoguanine:adenine mismatched double-stranded DNA, leaving an apurinic site.</text>
        <dbReference type="EC" id="3.2.2.31"/>
    </reaction>
</comment>
<reference evidence="17" key="1">
    <citation type="submission" date="2016-02" db="EMBL/GenBank/DDBJ databases">
        <authorList>
            <person name="Holder M.E."/>
            <person name="Ajami N.J."/>
            <person name="Petrosino J.F."/>
        </authorList>
    </citation>
    <scope>NUCLEOTIDE SEQUENCE [LARGE SCALE GENOMIC DNA]</scope>
    <source>
        <strain evidence="17">DSM 12838</strain>
    </source>
</reference>
<keyword evidence="7" id="KW-0004">4Fe-4S</keyword>
<gene>
    <name evidence="16" type="ORF">AXF15_11945</name>
</gene>
<dbReference type="Gene3D" id="1.10.1670.10">
    <property type="entry name" value="Helix-hairpin-Helix base-excision DNA repair enzymes (C-terminal)"/>
    <property type="match status" value="1"/>
</dbReference>
<dbReference type="FunFam" id="1.10.340.30:FF:000002">
    <property type="entry name" value="Adenine DNA glycosylase"/>
    <property type="match status" value="1"/>
</dbReference>
<dbReference type="Gene3D" id="3.90.79.10">
    <property type="entry name" value="Nucleoside Triphosphate Pyrophosphohydrolase"/>
    <property type="match status" value="1"/>
</dbReference>
<dbReference type="GO" id="GO:0046872">
    <property type="term" value="F:metal ion binding"/>
    <property type="evidence" value="ECO:0007669"/>
    <property type="project" value="UniProtKB-KW"/>
</dbReference>
<keyword evidence="8" id="KW-0479">Metal-binding</keyword>
<evidence type="ECO:0000313" key="17">
    <source>
        <dbReference type="Proteomes" id="UP000063964"/>
    </source>
</evidence>
<evidence type="ECO:0000256" key="8">
    <source>
        <dbReference type="ARBA" id="ARBA00022723"/>
    </source>
</evidence>
<accession>A0A109WBY3</accession>
<dbReference type="GO" id="GO:0006284">
    <property type="term" value="P:base-excision repair"/>
    <property type="evidence" value="ECO:0007669"/>
    <property type="project" value="InterPro"/>
</dbReference>
<comment type="cofactor">
    <cofactor evidence="2">
        <name>[4Fe-4S] cluster</name>
        <dbReference type="ChEBI" id="CHEBI:49883"/>
    </cofactor>
</comment>
<dbReference type="InterPro" id="IPR044298">
    <property type="entry name" value="MIG/MutY"/>
</dbReference>
<proteinExistence type="inferred from homology"/>
<dbReference type="PROSITE" id="PS01155">
    <property type="entry name" value="ENDONUCLEASE_III_2"/>
    <property type="match status" value="1"/>
</dbReference>
<organism evidence="16 17">
    <name type="scientific">Desulfomicrobium orale DSM 12838</name>
    <dbReference type="NCBI Taxonomy" id="888061"/>
    <lineage>
        <taxon>Bacteria</taxon>
        <taxon>Pseudomonadati</taxon>
        <taxon>Thermodesulfobacteriota</taxon>
        <taxon>Desulfovibrionia</taxon>
        <taxon>Desulfovibrionales</taxon>
        <taxon>Desulfomicrobiaceae</taxon>
        <taxon>Desulfomicrobium</taxon>
    </lineage>
</organism>
<dbReference type="SUPFAM" id="SSF55811">
    <property type="entry name" value="Nudix"/>
    <property type="match status" value="1"/>
</dbReference>
<evidence type="ECO:0000256" key="1">
    <source>
        <dbReference type="ARBA" id="ARBA00000843"/>
    </source>
</evidence>
<dbReference type="InterPro" id="IPR029119">
    <property type="entry name" value="MutY_C"/>
</dbReference>
<dbReference type="GO" id="GO:0000701">
    <property type="term" value="F:purine-specific mismatch base pair DNA N-glycosylase activity"/>
    <property type="evidence" value="ECO:0007669"/>
    <property type="project" value="UniProtKB-EC"/>
</dbReference>
<dbReference type="PROSITE" id="PS51462">
    <property type="entry name" value="NUDIX"/>
    <property type="match status" value="1"/>
</dbReference>
<evidence type="ECO:0000256" key="13">
    <source>
        <dbReference type="ARBA" id="ARBA00023204"/>
    </source>
</evidence>
<keyword evidence="9" id="KW-0227">DNA damage</keyword>
<dbReference type="InterPro" id="IPR005760">
    <property type="entry name" value="A/G_AdeGlyc_MutY"/>
</dbReference>
<dbReference type="InterPro" id="IPR011257">
    <property type="entry name" value="DNA_glycosylase"/>
</dbReference>
<dbReference type="InterPro" id="IPR003265">
    <property type="entry name" value="HhH-GPD_domain"/>
</dbReference>
<dbReference type="SMART" id="SM00478">
    <property type="entry name" value="ENDO3c"/>
    <property type="match status" value="1"/>
</dbReference>
<name>A0A109WBY3_9BACT</name>
<dbReference type="GO" id="GO:0035485">
    <property type="term" value="F:adenine/guanine mispair binding"/>
    <property type="evidence" value="ECO:0007669"/>
    <property type="project" value="TreeGrafter"/>
</dbReference>
<evidence type="ECO:0000256" key="6">
    <source>
        <dbReference type="ARBA" id="ARBA00022023"/>
    </source>
</evidence>
<dbReference type="Gene3D" id="1.10.340.30">
    <property type="entry name" value="Hypothetical protein, domain 2"/>
    <property type="match status" value="1"/>
</dbReference>
<dbReference type="CDD" id="cd03425">
    <property type="entry name" value="NUDIX_MutT_NudA_like"/>
    <property type="match status" value="1"/>
</dbReference>
<comment type="function">
    <text evidence="3">Adenine glycosylase active on G-A mispairs. MutY also corrects error-prone DNA synthesis past GO lesions which are due to the oxidatively damaged form of guanine: 7,8-dihydro-8-oxoguanine (8-oxo-dGTP).</text>
</comment>
<dbReference type="AlphaFoldDB" id="A0A109WBY3"/>
<dbReference type="STRING" id="888061.AXF15_11945"/>
<dbReference type="PANTHER" id="PTHR42944:SF1">
    <property type="entry name" value="ADENINE DNA GLYCOSYLASE"/>
    <property type="match status" value="1"/>
</dbReference>
<dbReference type="GO" id="GO:0051539">
    <property type="term" value="F:4 iron, 4 sulfur cluster binding"/>
    <property type="evidence" value="ECO:0007669"/>
    <property type="project" value="UniProtKB-KW"/>
</dbReference>
<evidence type="ECO:0000256" key="9">
    <source>
        <dbReference type="ARBA" id="ARBA00022763"/>
    </source>
</evidence>
<dbReference type="SUPFAM" id="SSF48150">
    <property type="entry name" value="DNA-glycosylase"/>
    <property type="match status" value="1"/>
</dbReference>
<evidence type="ECO:0000256" key="2">
    <source>
        <dbReference type="ARBA" id="ARBA00001966"/>
    </source>
</evidence>
<keyword evidence="14" id="KW-0326">Glycosidase</keyword>